<dbReference type="Gene3D" id="1.20.1070.10">
    <property type="entry name" value="Rhodopsin 7-helix transmembrane proteins"/>
    <property type="match status" value="1"/>
</dbReference>
<gene>
    <name evidence="7" type="ORF">GDO86_016723</name>
</gene>
<name>A0A8T2IHL0_9PIPI</name>
<dbReference type="GO" id="GO:0005886">
    <property type="term" value="C:plasma membrane"/>
    <property type="evidence" value="ECO:0007669"/>
    <property type="project" value="TreeGrafter"/>
</dbReference>
<dbReference type="Proteomes" id="UP000812440">
    <property type="component" value="Chromosome 9"/>
</dbReference>
<dbReference type="EMBL" id="JAACNH010000009">
    <property type="protein sequence ID" value="KAG8432189.1"/>
    <property type="molecule type" value="Genomic_DNA"/>
</dbReference>
<dbReference type="PANTHER" id="PTHR45620">
    <property type="entry name" value="PDF RECEPTOR-LIKE PROTEIN-RELATED"/>
    <property type="match status" value="1"/>
</dbReference>
<evidence type="ECO:0000313" key="7">
    <source>
        <dbReference type="EMBL" id="KAG8432189.1"/>
    </source>
</evidence>
<comment type="caution">
    <text evidence="7">The sequence shown here is derived from an EMBL/GenBank/DDBJ whole genome shotgun (WGS) entry which is preliminary data.</text>
</comment>
<evidence type="ECO:0000256" key="4">
    <source>
        <dbReference type="ARBA" id="ARBA00023136"/>
    </source>
</evidence>
<dbReference type="PROSITE" id="PS00650">
    <property type="entry name" value="G_PROTEIN_RECEP_F2_2"/>
    <property type="match status" value="1"/>
</dbReference>
<dbReference type="InterPro" id="IPR017981">
    <property type="entry name" value="GPCR_2-like_7TM"/>
</dbReference>
<dbReference type="GO" id="GO:0007166">
    <property type="term" value="P:cell surface receptor signaling pathway"/>
    <property type="evidence" value="ECO:0007669"/>
    <property type="project" value="InterPro"/>
</dbReference>
<keyword evidence="8" id="KW-1185">Reference proteome</keyword>
<dbReference type="PRINTS" id="PR00249">
    <property type="entry name" value="GPCRSECRETIN"/>
</dbReference>
<dbReference type="PANTHER" id="PTHR45620:SF13">
    <property type="entry name" value="SECRETIN RECEPTOR"/>
    <property type="match status" value="1"/>
</dbReference>
<evidence type="ECO:0000259" key="6">
    <source>
        <dbReference type="PROSITE" id="PS50261"/>
    </source>
</evidence>
<reference evidence="7" key="1">
    <citation type="thesis" date="2020" institute="ProQuest LLC" country="789 East Eisenhower Parkway, Ann Arbor, MI, USA">
        <title>Comparative Genomics and Chromosome Evolution.</title>
        <authorList>
            <person name="Mudd A.B."/>
        </authorList>
    </citation>
    <scope>NUCLEOTIDE SEQUENCE</scope>
    <source>
        <strain evidence="7">Female2</strain>
        <tissue evidence="7">Blood</tissue>
    </source>
</reference>
<evidence type="ECO:0000256" key="5">
    <source>
        <dbReference type="SAM" id="Phobius"/>
    </source>
</evidence>
<dbReference type="AlphaFoldDB" id="A0A8T2IHL0"/>
<dbReference type="PROSITE" id="PS50261">
    <property type="entry name" value="G_PROTEIN_RECEP_F2_4"/>
    <property type="match status" value="1"/>
</dbReference>
<evidence type="ECO:0000313" key="8">
    <source>
        <dbReference type="Proteomes" id="UP000812440"/>
    </source>
</evidence>
<keyword evidence="4 5" id="KW-0472">Membrane</keyword>
<dbReference type="InterPro" id="IPR017983">
    <property type="entry name" value="GPCR_2_secretin-like_CS"/>
</dbReference>
<evidence type="ECO:0000256" key="1">
    <source>
        <dbReference type="ARBA" id="ARBA00004141"/>
    </source>
</evidence>
<evidence type="ECO:0000256" key="2">
    <source>
        <dbReference type="ARBA" id="ARBA00022692"/>
    </source>
</evidence>
<evidence type="ECO:0000256" key="3">
    <source>
        <dbReference type="ARBA" id="ARBA00022989"/>
    </source>
</evidence>
<dbReference type="OrthoDB" id="5967113at2759"/>
<keyword evidence="2 5" id="KW-0812">Transmembrane</keyword>
<dbReference type="GO" id="GO:0015055">
    <property type="term" value="F:secretin receptor activity"/>
    <property type="evidence" value="ECO:0007669"/>
    <property type="project" value="TreeGrafter"/>
</dbReference>
<dbReference type="InterPro" id="IPR000832">
    <property type="entry name" value="GPCR_2_secretin-like"/>
</dbReference>
<dbReference type="InterPro" id="IPR050332">
    <property type="entry name" value="GPCR_2"/>
</dbReference>
<keyword evidence="3 5" id="KW-1133">Transmembrane helix</keyword>
<dbReference type="Pfam" id="PF00002">
    <property type="entry name" value="7tm_2"/>
    <property type="match status" value="1"/>
</dbReference>
<feature type="transmembrane region" description="Helical" evidence="5">
    <location>
        <begin position="18"/>
        <end position="36"/>
    </location>
</feature>
<accession>A0A8T2IHL0</accession>
<feature type="transmembrane region" description="Helical" evidence="5">
    <location>
        <begin position="48"/>
        <end position="69"/>
    </location>
</feature>
<dbReference type="GO" id="GO:0007188">
    <property type="term" value="P:adenylate cyclase-modulating G protein-coupled receptor signaling pathway"/>
    <property type="evidence" value="ECO:0007669"/>
    <property type="project" value="TreeGrafter"/>
</dbReference>
<proteinExistence type="predicted"/>
<comment type="subcellular location">
    <subcellularLocation>
        <location evidence="1">Membrane</location>
        <topology evidence="1">Multi-pass membrane protein</topology>
    </subcellularLocation>
</comment>
<organism evidence="7 8">
    <name type="scientific">Hymenochirus boettgeri</name>
    <name type="common">Congo dwarf clawed frog</name>
    <dbReference type="NCBI Taxonomy" id="247094"/>
    <lineage>
        <taxon>Eukaryota</taxon>
        <taxon>Metazoa</taxon>
        <taxon>Chordata</taxon>
        <taxon>Craniata</taxon>
        <taxon>Vertebrata</taxon>
        <taxon>Euteleostomi</taxon>
        <taxon>Amphibia</taxon>
        <taxon>Batrachia</taxon>
        <taxon>Anura</taxon>
        <taxon>Pipoidea</taxon>
        <taxon>Pipidae</taxon>
        <taxon>Pipinae</taxon>
        <taxon>Hymenochirus</taxon>
    </lineage>
</organism>
<protein>
    <recommendedName>
        <fullName evidence="6">G-protein coupled receptors family 2 profile 2 domain-containing protein</fullName>
    </recommendedName>
</protein>
<dbReference type="GO" id="GO:0017046">
    <property type="term" value="F:peptide hormone binding"/>
    <property type="evidence" value="ECO:0007669"/>
    <property type="project" value="TreeGrafter"/>
</dbReference>
<feature type="domain" description="G-protein coupled receptors family 2 profile 2" evidence="6">
    <location>
        <begin position="1"/>
        <end position="70"/>
    </location>
</feature>
<dbReference type="GO" id="GO:0008528">
    <property type="term" value="F:G protein-coupled peptide receptor activity"/>
    <property type="evidence" value="ECO:0007669"/>
    <property type="project" value="TreeGrafter"/>
</dbReference>
<sequence>MDILKNDFEQYKRLARSTLLLIPLFGVHYIIFTFFPEDVDALTNKIRLTFELTLASFQGFVVAVLYCFLNGEVQCEIRKKWSQWHLIGDLSLQQHKNSGSSNNGTILTQVQQLSRNNKEYRKAQSQESSIN</sequence>